<organism evidence="1 2">
    <name type="scientific">Rhizobium leguminosarum bv. viciae</name>
    <dbReference type="NCBI Taxonomy" id="387"/>
    <lineage>
        <taxon>Bacteria</taxon>
        <taxon>Pseudomonadati</taxon>
        <taxon>Pseudomonadota</taxon>
        <taxon>Alphaproteobacteria</taxon>
        <taxon>Hyphomicrobiales</taxon>
        <taxon>Rhizobiaceae</taxon>
        <taxon>Rhizobium/Agrobacterium group</taxon>
        <taxon>Rhizobium</taxon>
    </lineage>
</organism>
<proteinExistence type="predicted"/>
<dbReference type="AlphaFoldDB" id="A0A7G6RJA0"/>
<gene>
    <name evidence="1" type="ORF">HB770_10995</name>
</gene>
<reference evidence="2" key="1">
    <citation type="journal article" date="2020" name="Mol. Plant Microbe">
        <title>Rhizobial microsymbionts of the narrowly endemic Oxytropis species growing in Kamchatka are characterized by significant genetic diversity and possess a set of genes that are associated with T3SS and T6SS secretion systems and can affect the development of symbiosis.</title>
        <authorList>
            <person name="Safronova V."/>
            <person name="Guro P."/>
            <person name="Sazanova A."/>
            <person name="Kuznetsova I."/>
            <person name="Belimov A."/>
            <person name="Yakubov V."/>
            <person name="Chirak E."/>
            <person name="Afonin A."/>
            <person name="Gogolev Y."/>
            <person name="Andronov E."/>
            <person name="Tikhonovich I."/>
        </authorList>
    </citation>
    <scope>NUCLEOTIDE SEQUENCE [LARGE SCALE GENOMIC DNA]</scope>
    <source>
        <strain evidence="2">RCAM0610</strain>
    </source>
</reference>
<evidence type="ECO:0000313" key="2">
    <source>
        <dbReference type="Proteomes" id="UP000515518"/>
    </source>
</evidence>
<accession>A0A7G6RJA0</accession>
<evidence type="ECO:0000313" key="1">
    <source>
        <dbReference type="EMBL" id="QND42332.1"/>
    </source>
</evidence>
<dbReference type="EMBL" id="CP050549">
    <property type="protein sequence ID" value="QND42332.1"/>
    <property type="molecule type" value="Genomic_DNA"/>
</dbReference>
<protein>
    <submittedName>
        <fullName evidence="1">Uncharacterized protein</fullName>
    </submittedName>
</protein>
<name>A0A7G6RJA0_RHILV</name>
<dbReference type="Proteomes" id="UP000515518">
    <property type="component" value="Chromosome"/>
</dbReference>
<sequence length="206" mass="22963">MIGGVFNATDKPICLVPVVGIPALLASCEAPGHAVGGRQQFSDTGVQERRYLDPKTVEQKLRALPVDRLKHSHDGARVSLSLAYGPDTNPHLRLEAFAIQPNVIDVVVRRKSLQNRHDVEWYLALEEALQFVDEGVIALDRQSLMLFDRQSRLGEDKWLAHVVLRDGRRDLDDAAGIEPIKFSCIFSNRVSVAAMLRDFRKGTAID</sequence>